<dbReference type="Proteomes" id="UP000318478">
    <property type="component" value="Unassembled WGS sequence"/>
</dbReference>
<keyword evidence="4" id="KW-1185">Reference proteome</keyword>
<feature type="modified residue" description="4-aspartylphosphate" evidence="1">
    <location>
        <position position="58"/>
    </location>
</feature>
<dbReference type="InterPro" id="IPR001789">
    <property type="entry name" value="Sig_transdc_resp-reg_receiver"/>
</dbReference>
<dbReference type="Gene3D" id="3.40.50.2300">
    <property type="match status" value="1"/>
</dbReference>
<dbReference type="Pfam" id="PF00072">
    <property type="entry name" value="Response_reg"/>
    <property type="match status" value="1"/>
</dbReference>
<reference evidence="3 4" key="1">
    <citation type="submission" date="2019-02" db="EMBL/GenBank/DDBJ databases">
        <title>Deep-cultivation of Planctomycetes and their phenomic and genomic characterization uncovers novel biology.</title>
        <authorList>
            <person name="Wiegand S."/>
            <person name="Jogler M."/>
            <person name="Boedeker C."/>
            <person name="Pinto D."/>
            <person name="Vollmers J."/>
            <person name="Rivas-Marin E."/>
            <person name="Kohn T."/>
            <person name="Peeters S.H."/>
            <person name="Heuer A."/>
            <person name="Rast P."/>
            <person name="Oberbeckmann S."/>
            <person name="Bunk B."/>
            <person name="Jeske O."/>
            <person name="Meyerdierks A."/>
            <person name="Storesund J.E."/>
            <person name="Kallscheuer N."/>
            <person name="Luecker S."/>
            <person name="Lage O.M."/>
            <person name="Pohl T."/>
            <person name="Merkel B.J."/>
            <person name="Hornburger P."/>
            <person name="Mueller R.-W."/>
            <person name="Bruemmer F."/>
            <person name="Labrenz M."/>
            <person name="Spormann A.M."/>
            <person name="Op Den Camp H."/>
            <person name="Overmann J."/>
            <person name="Amann R."/>
            <person name="Jetten M.S.M."/>
            <person name="Mascher T."/>
            <person name="Medema M.H."/>
            <person name="Devos D.P."/>
            <person name="Kaster A.-K."/>
            <person name="Ovreas L."/>
            <person name="Rohde M."/>
            <person name="Galperin M.Y."/>
            <person name="Jogler C."/>
        </authorList>
    </citation>
    <scope>NUCLEOTIDE SEQUENCE [LARGE SCALE GENOMIC DNA]</scope>
    <source>
        <strain evidence="3 4">Pla123a</strain>
    </source>
</reference>
<evidence type="ECO:0000256" key="1">
    <source>
        <dbReference type="PROSITE-ProRule" id="PRU00169"/>
    </source>
</evidence>
<dbReference type="SMART" id="SM00448">
    <property type="entry name" value="REC"/>
    <property type="match status" value="1"/>
</dbReference>
<dbReference type="InterPro" id="IPR052893">
    <property type="entry name" value="TCS_response_regulator"/>
</dbReference>
<dbReference type="InterPro" id="IPR011006">
    <property type="entry name" value="CheY-like_superfamily"/>
</dbReference>
<dbReference type="PANTHER" id="PTHR44520:SF2">
    <property type="entry name" value="RESPONSE REGULATOR RCP1"/>
    <property type="match status" value="1"/>
</dbReference>
<gene>
    <name evidence="3" type="primary">rcp1_2</name>
    <name evidence="3" type="ORF">Pla123a_18370</name>
</gene>
<proteinExistence type="predicted"/>
<dbReference type="RefSeq" id="WP_146586063.1">
    <property type="nucleotide sequence ID" value="NZ_SJPO01000003.1"/>
</dbReference>
<accession>A0A5C5YTP6</accession>
<dbReference type="SUPFAM" id="SSF52172">
    <property type="entry name" value="CheY-like"/>
    <property type="match status" value="1"/>
</dbReference>
<evidence type="ECO:0000259" key="2">
    <source>
        <dbReference type="PROSITE" id="PS50110"/>
    </source>
</evidence>
<keyword evidence="1" id="KW-0597">Phosphoprotein</keyword>
<feature type="domain" description="Response regulatory" evidence="2">
    <location>
        <begin position="7"/>
        <end position="125"/>
    </location>
</feature>
<dbReference type="PROSITE" id="PS50110">
    <property type="entry name" value="RESPONSE_REGULATORY"/>
    <property type="match status" value="1"/>
</dbReference>
<comment type="caution">
    <text evidence="3">The sequence shown here is derived from an EMBL/GenBank/DDBJ whole genome shotgun (WGS) entry which is preliminary data.</text>
</comment>
<sequence length="144" mass="15713">MSTEAPAIAFVEDSDLDFEMAVRAVRAIAPEARVLRGQTFHDAVKILAEPRLRLLVLDINLPTCNGLDILQQIQKLDEARRIKVVVFSTSSNPADRTAALSSGAVGYHEKPSDTQAYFDTVAAFVEPWLDGPATDPTRPPEPTP</sequence>
<dbReference type="OrthoDB" id="281471at2"/>
<dbReference type="EMBL" id="SJPO01000003">
    <property type="protein sequence ID" value="TWT78037.1"/>
    <property type="molecule type" value="Genomic_DNA"/>
</dbReference>
<evidence type="ECO:0000313" key="4">
    <source>
        <dbReference type="Proteomes" id="UP000318478"/>
    </source>
</evidence>
<organism evidence="3 4">
    <name type="scientific">Posidoniimonas polymericola</name>
    <dbReference type="NCBI Taxonomy" id="2528002"/>
    <lineage>
        <taxon>Bacteria</taxon>
        <taxon>Pseudomonadati</taxon>
        <taxon>Planctomycetota</taxon>
        <taxon>Planctomycetia</taxon>
        <taxon>Pirellulales</taxon>
        <taxon>Lacipirellulaceae</taxon>
        <taxon>Posidoniimonas</taxon>
    </lineage>
</organism>
<dbReference type="PANTHER" id="PTHR44520">
    <property type="entry name" value="RESPONSE REGULATOR RCP1-RELATED"/>
    <property type="match status" value="1"/>
</dbReference>
<evidence type="ECO:0000313" key="3">
    <source>
        <dbReference type="EMBL" id="TWT78037.1"/>
    </source>
</evidence>
<protein>
    <submittedName>
        <fullName evidence="3">Response regulator rcp1</fullName>
    </submittedName>
</protein>
<dbReference type="GO" id="GO:0000160">
    <property type="term" value="P:phosphorelay signal transduction system"/>
    <property type="evidence" value="ECO:0007669"/>
    <property type="project" value="InterPro"/>
</dbReference>
<name>A0A5C5YTP6_9BACT</name>
<dbReference type="AlphaFoldDB" id="A0A5C5YTP6"/>